<dbReference type="Gene3D" id="3.40.50.360">
    <property type="match status" value="1"/>
</dbReference>
<protein>
    <submittedName>
        <fullName evidence="3">NAD(P)H-dependent oxidoreductase</fullName>
    </submittedName>
</protein>
<feature type="domain" description="Flavodoxin-like fold" evidence="2">
    <location>
        <begin position="1"/>
        <end position="169"/>
    </location>
</feature>
<dbReference type="InterPro" id="IPR003680">
    <property type="entry name" value="Flavodoxin_fold"/>
</dbReference>
<comment type="caution">
    <text evidence="3">The sequence shown here is derived from an EMBL/GenBank/DDBJ whole genome shotgun (WGS) entry which is preliminary data.</text>
</comment>
<dbReference type="OrthoDB" id="9798454at2"/>
<name>A0A559IQD7_9BACL</name>
<dbReference type="GO" id="GO:0010181">
    <property type="term" value="F:FMN binding"/>
    <property type="evidence" value="ECO:0007669"/>
    <property type="project" value="TreeGrafter"/>
</dbReference>
<evidence type="ECO:0000313" key="3">
    <source>
        <dbReference type="EMBL" id="TVX89867.1"/>
    </source>
</evidence>
<evidence type="ECO:0000313" key="4">
    <source>
        <dbReference type="Proteomes" id="UP000318102"/>
    </source>
</evidence>
<keyword evidence="1" id="KW-0560">Oxidoreductase</keyword>
<dbReference type="RefSeq" id="WP_144992769.1">
    <property type="nucleotide sequence ID" value="NZ_VNJK01000002.1"/>
</dbReference>
<keyword evidence="4" id="KW-1185">Reference proteome</keyword>
<dbReference type="InterPro" id="IPR029039">
    <property type="entry name" value="Flavoprotein-like_sf"/>
</dbReference>
<gene>
    <name evidence="3" type="ORF">FPZ44_18235</name>
</gene>
<evidence type="ECO:0000259" key="2">
    <source>
        <dbReference type="Pfam" id="PF02525"/>
    </source>
</evidence>
<dbReference type="EMBL" id="VNJK01000002">
    <property type="protein sequence ID" value="TVX89867.1"/>
    <property type="molecule type" value="Genomic_DNA"/>
</dbReference>
<dbReference type="GO" id="GO:0003955">
    <property type="term" value="F:NAD(P)H dehydrogenase (quinone) activity"/>
    <property type="evidence" value="ECO:0007669"/>
    <property type="project" value="TreeGrafter"/>
</dbReference>
<accession>A0A559IQD7</accession>
<dbReference type="PANTHER" id="PTHR47307:SF1">
    <property type="entry name" value="GLUTATHIONE-REGULATED POTASSIUM-EFFLUX SYSTEM ANCILLARY PROTEIN KEFG"/>
    <property type="match status" value="1"/>
</dbReference>
<dbReference type="InterPro" id="IPR046980">
    <property type="entry name" value="KefG/KefF"/>
</dbReference>
<dbReference type="SUPFAM" id="SSF52218">
    <property type="entry name" value="Flavoproteins"/>
    <property type="match status" value="1"/>
</dbReference>
<organism evidence="3 4">
    <name type="scientific">Paenibacillus agilis</name>
    <dbReference type="NCBI Taxonomy" id="3020863"/>
    <lineage>
        <taxon>Bacteria</taxon>
        <taxon>Bacillati</taxon>
        <taxon>Bacillota</taxon>
        <taxon>Bacilli</taxon>
        <taxon>Bacillales</taxon>
        <taxon>Paenibacillaceae</taxon>
        <taxon>Paenibacillus</taxon>
    </lineage>
</organism>
<reference evidence="3 4" key="1">
    <citation type="submission" date="2019-07" db="EMBL/GenBank/DDBJ databases">
        <authorList>
            <person name="Kim J."/>
        </authorList>
    </citation>
    <scope>NUCLEOTIDE SEQUENCE [LARGE SCALE GENOMIC DNA]</scope>
    <source>
        <strain evidence="3 4">N4</strain>
    </source>
</reference>
<dbReference type="GO" id="GO:0009055">
    <property type="term" value="F:electron transfer activity"/>
    <property type="evidence" value="ECO:0007669"/>
    <property type="project" value="TreeGrafter"/>
</dbReference>
<dbReference type="PANTHER" id="PTHR47307">
    <property type="entry name" value="GLUTATHIONE-REGULATED POTASSIUM-EFFLUX SYSTEM ANCILLARY PROTEIN KEFG"/>
    <property type="match status" value="1"/>
</dbReference>
<proteinExistence type="predicted"/>
<sequence>MSVLVIVVHPNLAESKINKALVEELGKHEQITVHSLYEAYPDEVIDVAREQQLLLAHDRIIFQFPLYWYSSPPLLKKWFDVVLQFGWAFGPDGDHLKDKEIGVATSTHATAEEYLSTGTNRFTIEELLRPIEATIHFISATYLPPYALHDVDNLREEQLEQSKAEYVKRITSKNLSHTG</sequence>
<dbReference type="Proteomes" id="UP000318102">
    <property type="component" value="Unassembled WGS sequence"/>
</dbReference>
<dbReference type="AlphaFoldDB" id="A0A559IQD7"/>
<dbReference type="Pfam" id="PF02525">
    <property type="entry name" value="Flavodoxin_2"/>
    <property type="match status" value="1"/>
</dbReference>
<evidence type="ECO:0000256" key="1">
    <source>
        <dbReference type="ARBA" id="ARBA00023002"/>
    </source>
</evidence>